<proteinExistence type="predicted"/>
<dbReference type="RefSeq" id="WP_190887689.1">
    <property type="nucleotide sequence ID" value="NZ_JACWZY010000010.1"/>
</dbReference>
<sequence length="121" mass="14236">MDITIYGENRLTIPFVFVLYAVEVNTQTQHIEIFRQRFSFMPRYEHGDVIRFKRPGEQDIEDRYVVDRVVNYVVCIPQPPQQRGSTQYQNQVCVIMHPQSVMEGPEYEVYGSNKANTFLQG</sequence>
<keyword evidence="2" id="KW-1185">Reference proteome</keyword>
<organism evidence="1 2">
    <name type="scientific">Spirosoma profusum</name>
    <dbReference type="NCBI Taxonomy" id="2771354"/>
    <lineage>
        <taxon>Bacteria</taxon>
        <taxon>Pseudomonadati</taxon>
        <taxon>Bacteroidota</taxon>
        <taxon>Cytophagia</taxon>
        <taxon>Cytophagales</taxon>
        <taxon>Cytophagaceae</taxon>
        <taxon>Spirosoma</taxon>
    </lineage>
</organism>
<dbReference type="AlphaFoldDB" id="A0A926XW47"/>
<protein>
    <submittedName>
        <fullName evidence="1">Uncharacterized protein</fullName>
    </submittedName>
</protein>
<accession>A0A926XW47</accession>
<evidence type="ECO:0000313" key="2">
    <source>
        <dbReference type="Proteomes" id="UP000598820"/>
    </source>
</evidence>
<comment type="caution">
    <text evidence="1">The sequence shown here is derived from an EMBL/GenBank/DDBJ whole genome shotgun (WGS) entry which is preliminary data.</text>
</comment>
<dbReference type="EMBL" id="JACWZY010000010">
    <property type="protein sequence ID" value="MBD2701839.1"/>
    <property type="molecule type" value="Genomic_DNA"/>
</dbReference>
<gene>
    <name evidence="1" type="ORF">IC229_14400</name>
</gene>
<evidence type="ECO:0000313" key="1">
    <source>
        <dbReference type="EMBL" id="MBD2701839.1"/>
    </source>
</evidence>
<dbReference type="Proteomes" id="UP000598820">
    <property type="component" value="Unassembled WGS sequence"/>
</dbReference>
<name>A0A926XW47_9BACT</name>
<reference evidence="1" key="1">
    <citation type="submission" date="2020-09" db="EMBL/GenBank/DDBJ databases">
        <authorList>
            <person name="Kim M.K."/>
        </authorList>
    </citation>
    <scope>NUCLEOTIDE SEQUENCE</scope>
    <source>
        <strain evidence="1">BT702</strain>
    </source>
</reference>